<proteinExistence type="predicted"/>
<dbReference type="EMBL" id="LQYW01000149">
    <property type="protein sequence ID" value="KYD24610.1"/>
    <property type="molecule type" value="Genomic_DNA"/>
</dbReference>
<evidence type="ECO:0000313" key="2">
    <source>
        <dbReference type="Proteomes" id="UP000075324"/>
    </source>
</evidence>
<accession>A0A150MJA9</accession>
<sequence>MNFKDQLAKDLKNVFFNQDEFAEYIDIDGQQVLAIIGSDQFHERPRHPEELYNITHGIYQSSITILVKSDDFEKPAVGQQIYINGEDYLVVSVSEESGVLKINAMTNEA</sequence>
<gene>
    <name evidence="1" type="ORF">B4110_0619</name>
</gene>
<dbReference type="PATRIC" id="fig|153151.4.peg.1283"/>
<organism evidence="1 2">
    <name type="scientific">Parageobacillus toebii</name>
    <dbReference type="NCBI Taxonomy" id="153151"/>
    <lineage>
        <taxon>Bacteria</taxon>
        <taxon>Bacillati</taxon>
        <taxon>Bacillota</taxon>
        <taxon>Bacilli</taxon>
        <taxon>Bacillales</taxon>
        <taxon>Anoxybacillaceae</taxon>
        <taxon>Parageobacillus</taxon>
    </lineage>
</organism>
<protein>
    <submittedName>
        <fullName evidence="1">Uncharacterized protein</fullName>
    </submittedName>
</protein>
<comment type="caution">
    <text evidence="1">The sequence shown here is derived from an EMBL/GenBank/DDBJ whole genome shotgun (WGS) entry which is preliminary data.</text>
</comment>
<dbReference type="RefSeq" id="WP_062678888.1">
    <property type="nucleotide sequence ID" value="NZ_LQYW01000149.1"/>
</dbReference>
<evidence type="ECO:0000313" key="1">
    <source>
        <dbReference type="EMBL" id="KYD24610.1"/>
    </source>
</evidence>
<dbReference type="AlphaFoldDB" id="A0A150MJA9"/>
<reference evidence="1 2" key="1">
    <citation type="submission" date="2016-01" db="EMBL/GenBank/DDBJ databases">
        <title>Draft Genome Sequences of Seven Thermophilic Sporeformers Isolated from Foods.</title>
        <authorList>
            <person name="Berendsen E.M."/>
            <person name="Wells-Bennik M.H."/>
            <person name="Krawcyk A.O."/>
            <person name="De Jong A."/>
            <person name="Holsappel S."/>
            <person name="Eijlander R.T."/>
            <person name="Kuipers O.P."/>
        </authorList>
    </citation>
    <scope>NUCLEOTIDE SEQUENCE [LARGE SCALE GENOMIC DNA]</scope>
    <source>
        <strain evidence="1 2">B4110</strain>
    </source>
</reference>
<dbReference type="Proteomes" id="UP000075324">
    <property type="component" value="Unassembled WGS sequence"/>
</dbReference>
<name>A0A150MJA9_9BACL</name>